<dbReference type="KEGG" id="fox:FOXG_19064"/>
<gene>
    <name evidence="1" type="ORF">FOXG_19064</name>
</gene>
<accession>A0A0J9WKV4</accession>
<proteinExistence type="predicted"/>
<dbReference type="AlphaFoldDB" id="A0A0J9WKV4"/>
<dbReference type="VEuPathDB" id="FungiDB:FOXG_19064"/>
<dbReference type="EMBL" id="DS231700">
    <property type="protein sequence ID" value="KNB02687.1"/>
    <property type="molecule type" value="Genomic_DNA"/>
</dbReference>
<evidence type="ECO:0000313" key="2">
    <source>
        <dbReference type="Proteomes" id="UP000009097"/>
    </source>
</evidence>
<dbReference type="RefSeq" id="XP_018240732.1">
    <property type="nucleotide sequence ID" value="XM_018399245.1"/>
</dbReference>
<reference evidence="1" key="2">
    <citation type="journal article" date="2010" name="Nature">
        <title>Comparative genomics reveals mobile pathogenicity chromosomes in Fusarium.</title>
        <authorList>
            <person name="Ma L.J."/>
            <person name="van der Does H.C."/>
            <person name="Borkovich K.A."/>
            <person name="Coleman J.J."/>
            <person name="Daboussi M.J."/>
            <person name="Di Pietro A."/>
            <person name="Dufresne M."/>
            <person name="Freitag M."/>
            <person name="Grabherr M."/>
            <person name="Henrissat B."/>
            <person name="Houterman P.M."/>
            <person name="Kang S."/>
            <person name="Shim W.B."/>
            <person name="Woloshuk C."/>
            <person name="Xie X."/>
            <person name="Xu J.R."/>
            <person name="Antoniw J."/>
            <person name="Baker S.E."/>
            <person name="Bluhm B.H."/>
            <person name="Breakspear A."/>
            <person name="Brown D.W."/>
            <person name="Butchko R.A."/>
            <person name="Chapman S."/>
            <person name="Coulson R."/>
            <person name="Coutinho P.M."/>
            <person name="Danchin E.G."/>
            <person name="Diener A."/>
            <person name="Gale L.R."/>
            <person name="Gardiner D.M."/>
            <person name="Goff S."/>
            <person name="Hammond-Kosack K.E."/>
            <person name="Hilburn K."/>
            <person name="Hua-Van A."/>
            <person name="Jonkers W."/>
            <person name="Kazan K."/>
            <person name="Kodira C.D."/>
            <person name="Koehrsen M."/>
            <person name="Kumar L."/>
            <person name="Lee Y.H."/>
            <person name="Li L."/>
            <person name="Manners J.M."/>
            <person name="Miranda-Saavedra D."/>
            <person name="Mukherjee M."/>
            <person name="Park G."/>
            <person name="Park J."/>
            <person name="Park S.Y."/>
            <person name="Proctor R.H."/>
            <person name="Regev A."/>
            <person name="Ruiz-Roldan M.C."/>
            <person name="Sain D."/>
            <person name="Sakthikumar S."/>
            <person name="Sykes S."/>
            <person name="Schwartz D.C."/>
            <person name="Turgeon B.G."/>
            <person name="Wapinski I."/>
            <person name="Yoder O."/>
            <person name="Young S."/>
            <person name="Zeng Q."/>
            <person name="Zhou S."/>
            <person name="Galagan J."/>
            <person name="Cuomo C.A."/>
            <person name="Kistler H.C."/>
            <person name="Rep M."/>
        </authorList>
    </citation>
    <scope>NUCLEOTIDE SEQUENCE [LARGE SCALE GENOMIC DNA]</scope>
    <source>
        <strain evidence="1">4287</strain>
    </source>
</reference>
<protein>
    <submittedName>
        <fullName evidence="1">Uncharacterized protein</fullName>
    </submittedName>
</protein>
<name>A0A0J9WKV4_FUSO4</name>
<organism evidence="1 2">
    <name type="scientific">Fusarium oxysporum f. sp. lycopersici (strain 4287 / CBS 123668 / FGSC 9935 / NRRL 34936)</name>
    <name type="common">Fusarium vascular wilt of tomato</name>
    <dbReference type="NCBI Taxonomy" id="426428"/>
    <lineage>
        <taxon>Eukaryota</taxon>
        <taxon>Fungi</taxon>
        <taxon>Dikarya</taxon>
        <taxon>Ascomycota</taxon>
        <taxon>Pezizomycotina</taxon>
        <taxon>Sordariomycetes</taxon>
        <taxon>Hypocreomycetidae</taxon>
        <taxon>Hypocreales</taxon>
        <taxon>Nectriaceae</taxon>
        <taxon>Fusarium</taxon>
        <taxon>Fusarium oxysporum species complex</taxon>
    </lineage>
</organism>
<sequence>MGMKVCKEEHRWLKSELCLFLIQPDRLPELLVQPPFSGGNITKTLFQQRQPVFGCLGSEKASACGPEFEASLQPLMLISYNMSELES</sequence>
<evidence type="ECO:0000313" key="1">
    <source>
        <dbReference type="EMBL" id="KNB02687.1"/>
    </source>
</evidence>
<reference evidence="1" key="1">
    <citation type="submission" date="2007-04" db="EMBL/GenBank/DDBJ databases">
        <authorList>
            <consortium name="The Broad Institute Genome Sequencing Platform"/>
            <person name="Birren B."/>
            <person name="Lander E."/>
            <person name="Galagan J."/>
            <person name="Nusbaum C."/>
            <person name="Devon K."/>
            <person name="Ma L.-J."/>
            <person name="Jaffe D."/>
            <person name="Butler J."/>
            <person name="Alvarez P."/>
            <person name="Gnerre S."/>
            <person name="Grabherr M."/>
            <person name="Kleber M."/>
            <person name="Mauceli E."/>
            <person name="Brockman W."/>
            <person name="MacCallum I.A."/>
            <person name="Young S."/>
            <person name="LaButti K."/>
            <person name="DeCaprio D."/>
            <person name="Crawford M."/>
            <person name="Koehrsen M."/>
            <person name="Engels R."/>
            <person name="Montgomery P."/>
            <person name="Pearson M."/>
            <person name="Howarth C."/>
            <person name="Larson L."/>
            <person name="White J."/>
            <person name="O'Leary S."/>
            <person name="Kodira C."/>
            <person name="Zeng Q."/>
            <person name="Yandava C."/>
            <person name="Alvarado L."/>
            <person name="Kistler C."/>
            <person name="Shim W.-B."/>
            <person name="Kang S."/>
            <person name="Woloshuk C."/>
        </authorList>
    </citation>
    <scope>NUCLEOTIDE SEQUENCE</scope>
    <source>
        <strain evidence="1">4287</strain>
    </source>
</reference>
<dbReference type="Proteomes" id="UP000009097">
    <property type="component" value="Unassembled WGS sequence"/>
</dbReference>
<dbReference type="GeneID" id="28959770"/>